<feature type="compositionally biased region" description="Polar residues" evidence="1">
    <location>
        <begin position="1"/>
        <end position="10"/>
    </location>
</feature>
<evidence type="ECO:0000313" key="3">
    <source>
        <dbReference type="Proteomes" id="UP001142393"/>
    </source>
</evidence>
<dbReference type="Proteomes" id="UP001142393">
    <property type="component" value="Unassembled WGS sequence"/>
</dbReference>
<evidence type="ECO:0000256" key="1">
    <source>
        <dbReference type="SAM" id="MobiDB-lite"/>
    </source>
</evidence>
<accession>A0A9W8NY22</accession>
<evidence type="ECO:0000313" key="2">
    <source>
        <dbReference type="EMBL" id="KAJ3743165.1"/>
    </source>
</evidence>
<keyword evidence="3" id="KW-1185">Reference proteome</keyword>
<organism evidence="2 3">
    <name type="scientific">Lentinula detonsa</name>
    <dbReference type="NCBI Taxonomy" id="2804962"/>
    <lineage>
        <taxon>Eukaryota</taxon>
        <taxon>Fungi</taxon>
        <taxon>Dikarya</taxon>
        <taxon>Basidiomycota</taxon>
        <taxon>Agaricomycotina</taxon>
        <taxon>Agaricomycetes</taxon>
        <taxon>Agaricomycetidae</taxon>
        <taxon>Agaricales</taxon>
        <taxon>Marasmiineae</taxon>
        <taxon>Omphalotaceae</taxon>
        <taxon>Lentinula</taxon>
    </lineage>
</organism>
<feature type="compositionally biased region" description="Polar residues" evidence="1">
    <location>
        <begin position="44"/>
        <end position="54"/>
    </location>
</feature>
<reference evidence="2 3" key="1">
    <citation type="journal article" date="2023" name="Proc. Natl. Acad. Sci. U.S.A.">
        <title>A global phylogenomic analysis of the shiitake genus Lentinula.</title>
        <authorList>
            <person name="Sierra-Patev S."/>
            <person name="Min B."/>
            <person name="Naranjo-Ortiz M."/>
            <person name="Looney B."/>
            <person name="Konkel Z."/>
            <person name="Slot J.C."/>
            <person name="Sakamoto Y."/>
            <person name="Steenwyk J.L."/>
            <person name="Rokas A."/>
            <person name="Carro J."/>
            <person name="Camarero S."/>
            <person name="Ferreira P."/>
            <person name="Molpeceres G."/>
            <person name="Ruiz-Duenas F.J."/>
            <person name="Serrano A."/>
            <person name="Henrissat B."/>
            <person name="Drula E."/>
            <person name="Hughes K.W."/>
            <person name="Mata J.L."/>
            <person name="Ishikawa N.K."/>
            <person name="Vargas-Isla R."/>
            <person name="Ushijima S."/>
            <person name="Smith C.A."/>
            <person name="Donoghue J."/>
            <person name="Ahrendt S."/>
            <person name="Andreopoulos W."/>
            <person name="He G."/>
            <person name="LaButti K."/>
            <person name="Lipzen A."/>
            <person name="Ng V."/>
            <person name="Riley R."/>
            <person name="Sandor L."/>
            <person name="Barry K."/>
            <person name="Martinez A.T."/>
            <person name="Xiao Y."/>
            <person name="Gibbons J.G."/>
            <person name="Terashima K."/>
            <person name="Grigoriev I.V."/>
            <person name="Hibbett D."/>
        </authorList>
    </citation>
    <scope>NUCLEOTIDE SEQUENCE [LARGE SCALE GENOMIC DNA]</scope>
    <source>
        <strain evidence="2 3">TFB7810</strain>
    </source>
</reference>
<proteinExistence type="predicted"/>
<name>A0A9W8NY22_9AGAR</name>
<protein>
    <submittedName>
        <fullName evidence="2">Uncharacterized protein</fullName>
    </submittedName>
</protein>
<comment type="caution">
    <text evidence="2">The sequence shown here is derived from an EMBL/GenBank/DDBJ whole genome shotgun (WGS) entry which is preliminary data.</text>
</comment>
<feature type="region of interest" description="Disordered" evidence="1">
    <location>
        <begin position="44"/>
        <end position="73"/>
    </location>
</feature>
<gene>
    <name evidence="2" type="ORF">DFH05DRAFT_1499534</name>
</gene>
<dbReference type="EMBL" id="JANVFU010000009">
    <property type="protein sequence ID" value="KAJ3743165.1"/>
    <property type="molecule type" value="Genomic_DNA"/>
</dbReference>
<feature type="region of interest" description="Disordered" evidence="1">
    <location>
        <begin position="1"/>
        <end position="24"/>
    </location>
</feature>
<feature type="compositionally biased region" description="Low complexity" evidence="1">
    <location>
        <begin position="143"/>
        <end position="153"/>
    </location>
</feature>
<feature type="region of interest" description="Disordered" evidence="1">
    <location>
        <begin position="126"/>
        <end position="180"/>
    </location>
</feature>
<sequence length="209" mass="22376">MLASTRTTGVSLAPQLAPGRPSSICSSALDTNRVEDLSSVRPNIQSPAITSDSARSSHLDSVENGVKQQESMPTASFVSTLSKRAVEPENVDIVCARNIVDGSQNSSPEFTSTASNETQHVAITTVSPGNSVLHTEPEESRQDTSTSQSTTESVAFSAPSISNGNIPRDPFNSSDSSSSTNVQPLVFNITYNHTHHHHHHHVHNHYHAS</sequence>
<dbReference type="AlphaFoldDB" id="A0A9W8NY22"/>